<dbReference type="PANTHER" id="PTHR30514">
    <property type="entry name" value="GLUCOKINASE"/>
    <property type="match status" value="1"/>
</dbReference>
<proteinExistence type="predicted"/>
<dbReference type="SUPFAM" id="SSF46689">
    <property type="entry name" value="Homeodomain-like"/>
    <property type="match status" value="1"/>
</dbReference>
<dbReference type="Gene3D" id="3.40.50.10490">
    <property type="entry name" value="Glucose-6-phosphate isomerase like protein, domain 1"/>
    <property type="match status" value="1"/>
</dbReference>
<dbReference type="PROSITE" id="PS51071">
    <property type="entry name" value="HTH_RPIR"/>
    <property type="match status" value="1"/>
</dbReference>
<feature type="domain" description="HTH rpiR-type" evidence="1">
    <location>
        <begin position="3"/>
        <end position="79"/>
    </location>
</feature>
<dbReference type="InterPro" id="IPR047640">
    <property type="entry name" value="RpiR-like"/>
</dbReference>
<dbReference type="AlphaFoldDB" id="A0A7W4J3D1"/>
<evidence type="ECO:0000313" key="2">
    <source>
        <dbReference type="EMBL" id="MBB2173869.1"/>
    </source>
</evidence>
<dbReference type="Gene3D" id="1.10.10.10">
    <property type="entry name" value="Winged helix-like DNA-binding domain superfamily/Winged helix DNA-binding domain"/>
    <property type="match status" value="1"/>
</dbReference>
<dbReference type="InterPro" id="IPR000281">
    <property type="entry name" value="HTH_RpiR"/>
</dbReference>
<sequence length="283" mass="30225">MKPDPIAESLRPDSGLTPMARRVVQFIHANRPLALASSAAELAERIGTSDATVIRSVQAMGFDSLAALRAALIASLTHARDPASALSRTIEDIGSDLDDAVGGILQTHADMAAALQHPATRRHIADAVRALHPCPRIVVFGIGPSRGLADYICRALNRNGLTSLPIGTTGRAFADDLVALRPGDGIIIMAYGTLYREIALLFRETRRMGLPAVLVTDRIAAADVPPGTVIVSAMRGKEEHIALHSATVAVLEAIAFGLSVARRDHTVATLDRLNDFRNQIERF</sequence>
<protein>
    <submittedName>
        <fullName evidence="2">MurR/RpiR family transcriptional regulator</fullName>
    </submittedName>
</protein>
<dbReference type="GO" id="GO:1901135">
    <property type="term" value="P:carbohydrate derivative metabolic process"/>
    <property type="evidence" value="ECO:0007669"/>
    <property type="project" value="InterPro"/>
</dbReference>
<dbReference type="SUPFAM" id="SSF53697">
    <property type="entry name" value="SIS domain"/>
    <property type="match status" value="1"/>
</dbReference>
<dbReference type="GO" id="GO:0003700">
    <property type="term" value="F:DNA-binding transcription factor activity"/>
    <property type="evidence" value="ECO:0007669"/>
    <property type="project" value="InterPro"/>
</dbReference>
<comment type="caution">
    <text evidence="2">The sequence shown here is derived from an EMBL/GenBank/DDBJ whole genome shotgun (WGS) entry which is preliminary data.</text>
</comment>
<dbReference type="InterPro" id="IPR036388">
    <property type="entry name" value="WH-like_DNA-bd_sf"/>
</dbReference>
<dbReference type="GO" id="GO:0003677">
    <property type="term" value="F:DNA binding"/>
    <property type="evidence" value="ECO:0007669"/>
    <property type="project" value="InterPro"/>
</dbReference>
<organism evidence="2 3">
    <name type="scientific">Gluconacetobacter asukensis</name>
    <dbReference type="NCBI Taxonomy" id="1017181"/>
    <lineage>
        <taxon>Bacteria</taxon>
        <taxon>Pseudomonadati</taxon>
        <taxon>Pseudomonadota</taxon>
        <taxon>Alphaproteobacteria</taxon>
        <taxon>Acetobacterales</taxon>
        <taxon>Acetobacteraceae</taxon>
        <taxon>Gluconacetobacter</taxon>
    </lineage>
</organism>
<dbReference type="RefSeq" id="WP_182980350.1">
    <property type="nucleotide sequence ID" value="NZ_BAABGB010000055.1"/>
</dbReference>
<reference evidence="2 3" key="1">
    <citation type="submission" date="2020-04" db="EMBL/GenBank/DDBJ databases">
        <title>Description of novel Gluconacetobacter.</title>
        <authorList>
            <person name="Sombolestani A."/>
        </authorList>
    </citation>
    <scope>NUCLEOTIDE SEQUENCE [LARGE SCALE GENOMIC DNA]</scope>
    <source>
        <strain evidence="2 3">LMG 27724</strain>
    </source>
</reference>
<dbReference type="InterPro" id="IPR046348">
    <property type="entry name" value="SIS_dom_sf"/>
</dbReference>
<dbReference type="InterPro" id="IPR009057">
    <property type="entry name" value="Homeodomain-like_sf"/>
</dbReference>
<accession>A0A7W4J3D1</accession>
<keyword evidence="3" id="KW-1185">Reference proteome</keyword>
<dbReference type="GO" id="GO:0097367">
    <property type="term" value="F:carbohydrate derivative binding"/>
    <property type="evidence" value="ECO:0007669"/>
    <property type="project" value="InterPro"/>
</dbReference>
<dbReference type="Pfam" id="PF01418">
    <property type="entry name" value="HTH_6"/>
    <property type="match status" value="1"/>
</dbReference>
<evidence type="ECO:0000313" key="3">
    <source>
        <dbReference type="Proteomes" id="UP000577891"/>
    </source>
</evidence>
<gene>
    <name evidence="2" type="ORF">HLH35_17390</name>
</gene>
<dbReference type="Proteomes" id="UP000577891">
    <property type="component" value="Unassembled WGS sequence"/>
</dbReference>
<dbReference type="CDD" id="cd04795">
    <property type="entry name" value="SIS"/>
    <property type="match status" value="1"/>
</dbReference>
<evidence type="ECO:0000259" key="1">
    <source>
        <dbReference type="PROSITE" id="PS51071"/>
    </source>
</evidence>
<dbReference type="EMBL" id="JABEQE010000021">
    <property type="protein sequence ID" value="MBB2173869.1"/>
    <property type="molecule type" value="Genomic_DNA"/>
</dbReference>
<name>A0A7W4J3D1_9PROT</name>